<evidence type="ECO:0000313" key="2">
    <source>
        <dbReference type="EnsemblMetazoa" id="BGLB036008-PA"/>
    </source>
</evidence>
<dbReference type="Proteomes" id="UP000076420">
    <property type="component" value="Unassembled WGS sequence"/>
</dbReference>
<dbReference type="AlphaFoldDB" id="A0A2C9LX35"/>
<proteinExistence type="predicted"/>
<gene>
    <name evidence="2" type="primary">106069298</name>
</gene>
<reference evidence="2" key="1">
    <citation type="submission" date="2020-05" db="UniProtKB">
        <authorList>
            <consortium name="EnsemblMetazoa"/>
        </authorList>
    </citation>
    <scope>IDENTIFICATION</scope>
    <source>
        <strain evidence="2">BB02</strain>
    </source>
</reference>
<feature type="region of interest" description="Disordered" evidence="1">
    <location>
        <begin position="50"/>
        <end position="100"/>
    </location>
</feature>
<dbReference type="EnsemblMetazoa" id="BGLB036008-RA">
    <property type="protein sequence ID" value="BGLB036008-PA"/>
    <property type="gene ID" value="BGLB036008"/>
</dbReference>
<protein>
    <submittedName>
        <fullName evidence="2">Uncharacterized protein</fullName>
    </submittedName>
</protein>
<sequence length="188" mass="20920">MSVIYKVFPNIVLGRPLTEPSPATVQPSAPAEDYVYSTVNKQRLYTDTSYSATNTEDSGQRSQQKIKPSLPYEEEPDVMSESSLMQSTQETSPDTELYPTSKLNMYNRPFKLNAMILRSPDMYPNNLLKHVAADNSIAMKKHVAADNSIAMKKHVAADNSIAMKKHVAADNSVAMKKQLAAQIVYCNE</sequence>
<feature type="compositionally biased region" description="Polar residues" evidence="1">
    <location>
        <begin position="50"/>
        <end position="66"/>
    </location>
</feature>
<organism evidence="2 3">
    <name type="scientific">Biomphalaria glabrata</name>
    <name type="common">Bloodfluke planorb</name>
    <name type="synonym">Freshwater snail</name>
    <dbReference type="NCBI Taxonomy" id="6526"/>
    <lineage>
        <taxon>Eukaryota</taxon>
        <taxon>Metazoa</taxon>
        <taxon>Spiralia</taxon>
        <taxon>Lophotrochozoa</taxon>
        <taxon>Mollusca</taxon>
        <taxon>Gastropoda</taxon>
        <taxon>Heterobranchia</taxon>
        <taxon>Euthyneura</taxon>
        <taxon>Panpulmonata</taxon>
        <taxon>Hygrophila</taxon>
        <taxon>Lymnaeoidea</taxon>
        <taxon>Planorbidae</taxon>
        <taxon>Biomphalaria</taxon>
    </lineage>
</organism>
<dbReference type="VEuPathDB" id="VectorBase:BGLB036008"/>
<evidence type="ECO:0000256" key="1">
    <source>
        <dbReference type="SAM" id="MobiDB-lite"/>
    </source>
</evidence>
<dbReference type="VEuPathDB" id="VectorBase:BGLAX_029169"/>
<name>A0A2C9LX35_BIOGL</name>
<dbReference type="KEGG" id="bgt:106069298"/>
<accession>A0A2C9LX35</accession>
<feature type="compositionally biased region" description="Polar residues" evidence="1">
    <location>
        <begin position="80"/>
        <end position="94"/>
    </location>
</feature>
<evidence type="ECO:0000313" key="3">
    <source>
        <dbReference type="Proteomes" id="UP000076420"/>
    </source>
</evidence>